<reference evidence="2" key="1">
    <citation type="journal article" date="2012" name="Nature">
        <title>A physical, genetic and functional sequence assembly of the barley genome.</title>
        <authorList>
            <consortium name="The International Barley Genome Sequencing Consortium"/>
            <person name="Mayer K.F."/>
            <person name="Waugh R."/>
            <person name="Brown J.W."/>
            <person name="Schulman A."/>
            <person name="Langridge P."/>
            <person name="Platzer M."/>
            <person name="Fincher G.B."/>
            <person name="Muehlbauer G.J."/>
            <person name="Sato K."/>
            <person name="Close T.J."/>
            <person name="Wise R.P."/>
            <person name="Stein N."/>
        </authorList>
    </citation>
    <scope>NUCLEOTIDE SEQUENCE [LARGE SCALE GENOMIC DNA]</scope>
    <source>
        <strain evidence="2">cv. Morex</strain>
    </source>
</reference>
<organism evidence="1 2">
    <name type="scientific">Hordeum vulgare subsp. vulgare</name>
    <name type="common">Domesticated barley</name>
    <dbReference type="NCBI Taxonomy" id="112509"/>
    <lineage>
        <taxon>Eukaryota</taxon>
        <taxon>Viridiplantae</taxon>
        <taxon>Streptophyta</taxon>
        <taxon>Embryophyta</taxon>
        <taxon>Tracheophyta</taxon>
        <taxon>Spermatophyta</taxon>
        <taxon>Magnoliopsida</taxon>
        <taxon>Liliopsida</taxon>
        <taxon>Poales</taxon>
        <taxon>Poaceae</taxon>
        <taxon>BOP clade</taxon>
        <taxon>Pooideae</taxon>
        <taxon>Triticodae</taxon>
        <taxon>Triticeae</taxon>
        <taxon>Hordeinae</taxon>
        <taxon>Hordeum</taxon>
    </lineage>
</organism>
<evidence type="ECO:0000313" key="1">
    <source>
        <dbReference type="EnsemblPlants" id="HORVU.MOREX.r3.3HG0285680.1.CDS1"/>
    </source>
</evidence>
<dbReference type="AlphaFoldDB" id="A0A8I6X7K1"/>
<accession>A0A8I6X7K1</accession>
<reference evidence="1" key="2">
    <citation type="submission" date="2020-10" db="EMBL/GenBank/DDBJ databases">
        <authorList>
            <person name="Scholz U."/>
            <person name="Mascher M."/>
            <person name="Fiebig A."/>
        </authorList>
    </citation>
    <scope>NUCLEOTIDE SEQUENCE [LARGE SCALE GENOMIC DNA]</scope>
    <source>
        <strain evidence="1">cv. Morex</strain>
    </source>
</reference>
<dbReference type="EnsemblPlants" id="HORVU.MOREX.r3.3HG0285680.1">
    <property type="protein sequence ID" value="HORVU.MOREX.r3.3HG0285680.1.CDS1"/>
    <property type="gene ID" value="HORVU.MOREX.r3.3HG0285680"/>
</dbReference>
<keyword evidence="2" id="KW-1185">Reference proteome</keyword>
<protein>
    <submittedName>
        <fullName evidence="1">Uncharacterized protein</fullName>
    </submittedName>
</protein>
<dbReference type="Proteomes" id="UP000011116">
    <property type="component" value="Chromosome 3H"/>
</dbReference>
<dbReference type="Gramene" id="HORVU.MOREX.r3.3HG0285680.1">
    <property type="protein sequence ID" value="HORVU.MOREX.r3.3HG0285680.1.CDS1"/>
    <property type="gene ID" value="HORVU.MOREX.r3.3HG0285680"/>
</dbReference>
<name>A0A8I6X7K1_HORVV</name>
<proteinExistence type="predicted"/>
<evidence type="ECO:0000313" key="2">
    <source>
        <dbReference type="Proteomes" id="UP000011116"/>
    </source>
</evidence>
<reference evidence="1" key="3">
    <citation type="submission" date="2022-01" db="UniProtKB">
        <authorList>
            <consortium name="EnsemblPlants"/>
        </authorList>
    </citation>
    <scope>IDENTIFICATION</scope>
    <source>
        <strain evidence="1">subsp. vulgare</strain>
    </source>
</reference>
<sequence>MFCCLGMGRTCVYVHHVDKDAFLKGNIDPDPDELDMVFDLCPSYAELLEQVRKDLNWMDPSDVVEFAGRHNVGFGMHIRWKTMRVNSGQCWLAYKDTVAESLDKALELFAMKTNVPNLLDLNRVSSSIVEAIPATINEEASIEPLSCVYEANEEVNIEHEPLVEANYEHYDDGNVLHDNNLGDLDKYNLQETMDHSIPYSRGYASESDDEGPD</sequence>